<keyword evidence="8 10" id="KW-0594">Phospholipid biosynthesis</keyword>
<name>A0ABN0B1Q2_9ACTN</name>
<evidence type="ECO:0000313" key="12">
    <source>
        <dbReference type="EMBL" id="EFL44707.1"/>
    </source>
</evidence>
<keyword evidence="2 10" id="KW-0444">Lipid biosynthesis</keyword>
<evidence type="ECO:0000256" key="11">
    <source>
        <dbReference type="SAM" id="MobiDB-lite"/>
    </source>
</evidence>
<evidence type="ECO:0000256" key="5">
    <source>
        <dbReference type="ARBA" id="ARBA00022989"/>
    </source>
</evidence>
<evidence type="ECO:0000256" key="4">
    <source>
        <dbReference type="ARBA" id="ARBA00022692"/>
    </source>
</evidence>
<evidence type="ECO:0000256" key="3">
    <source>
        <dbReference type="ARBA" id="ARBA00022679"/>
    </source>
</evidence>
<keyword evidence="6 10" id="KW-0443">Lipid metabolism</keyword>
<comment type="subunit">
    <text evidence="10">Probably interacts with PlsX.</text>
</comment>
<comment type="caution">
    <text evidence="12">The sequence shown here is derived from an EMBL/GenBank/DDBJ whole genome shotgun (WGS) entry which is preliminary data.</text>
</comment>
<dbReference type="GO" id="GO:0016746">
    <property type="term" value="F:acyltransferase activity"/>
    <property type="evidence" value="ECO:0007669"/>
    <property type="project" value="UniProtKB-KW"/>
</dbReference>
<comment type="caution">
    <text evidence="10">Lacks conserved residue(s) required for the propagation of feature annotation.</text>
</comment>
<accession>A0ABN0B1Q2</accession>
<comment type="function">
    <text evidence="10">Catalyzes the transfer of an acyl group from acyl-phosphate (acyl-PO(4)) to glycerol-3-phosphate (G3P) to form lysophosphatidic acid (LPA). This enzyme utilizes acyl-phosphate as fatty acyl donor, but not acyl-CoA or acyl-ACP.</text>
</comment>
<feature type="transmembrane region" description="Helical" evidence="10">
    <location>
        <begin position="149"/>
        <end position="177"/>
    </location>
</feature>
<keyword evidence="13" id="KW-1185">Reference proteome</keyword>
<dbReference type="HAMAP" id="MF_01043">
    <property type="entry name" value="PlsY"/>
    <property type="match status" value="1"/>
</dbReference>
<evidence type="ECO:0000256" key="1">
    <source>
        <dbReference type="ARBA" id="ARBA00022475"/>
    </source>
</evidence>
<evidence type="ECO:0000256" key="9">
    <source>
        <dbReference type="ARBA" id="ARBA00023264"/>
    </source>
</evidence>
<keyword evidence="7 10" id="KW-0472">Membrane</keyword>
<comment type="subcellular location">
    <subcellularLocation>
        <location evidence="10">Cell membrane</location>
        <topology evidence="10">Multi-pass membrane protein</topology>
    </subcellularLocation>
</comment>
<evidence type="ECO:0000256" key="6">
    <source>
        <dbReference type="ARBA" id="ARBA00023098"/>
    </source>
</evidence>
<keyword evidence="5 10" id="KW-1133">Transmembrane helix</keyword>
<keyword evidence="3 10" id="KW-0808">Transferase</keyword>
<dbReference type="Pfam" id="PF02660">
    <property type="entry name" value="G3P_acyltransf"/>
    <property type="match status" value="1"/>
</dbReference>
<keyword evidence="9 10" id="KW-1208">Phospholipid metabolism</keyword>
<feature type="transmembrane region" description="Helical" evidence="10">
    <location>
        <begin position="119"/>
        <end position="142"/>
    </location>
</feature>
<dbReference type="SMART" id="SM01207">
    <property type="entry name" value="G3P_acyltransf"/>
    <property type="match status" value="1"/>
</dbReference>
<dbReference type="EMBL" id="AEDQ01000003">
    <property type="protein sequence ID" value="EFL44707.1"/>
    <property type="molecule type" value="Genomic_DNA"/>
</dbReference>
<protein>
    <recommendedName>
        <fullName evidence="10">Glycerol-3-phosphate acyltransferase</fullName>
    </recommendedName>
    <alternativeName>
        <fullName evidence="10">Acyl-PO4 G3P acyltransferase</fullName>
    </alternativeName>
    <alternativeName>
        <fullName evidence="10">Acyl-phosphate--glycerol-3-phosphate acyltransferase</fullName>
    </alternativeName>
    <alternativeName>
        <fullName evidence="10">G3P acyltransferase</fullName>
        <shortName evidence="10">GPAT</shortName>
        <ecNumber evidence="10">2.3.1.275</ecNumber>
    </alternativeName>
    <alternativeName>
        <fullName evidence="10">Lysophosphatidic acid synthase</fullName>
        <shortName evidence="10">LPA synthase</shortName>
    </alternativeName>
</protein>
<dbReference type="PANTHER" id="PTHR30309">
    <property type="entry name" value="INNER MEMBRANE PROTEIN YGIH"/>
    <property type="match status" value="1"/>
</dbReference>
<feature type="region of interest" description="Disordered" evidence="11">
    <location>
        <begin position="247"/>
        <end position="268"/>
    </location>
</feature>
<dbReference type="Proteomes" id="UP000004431">
    <property type="component" value="Unassembled WGS sequence"/>
</dbReference>
<comment type="similarity">
    <text evidence="10">Belongs to the PlsY family.</text>
</comment>
<organism evidence="12 13">
    <name type="scientific">Fannyhessea vaginae PB189-T1-4</name>
    <dbReference type="NCBI Taxonomy" id="866774"/>
    <lineage>
        <taxon>Bacteria</taxon>
        <taxon>Bacillati</taxon>
        <taxon>Actinomycetota</taxon>
        <taxon>Coriobacteriia</taxon>
        <taxon>Coriobacteriales</taxon>
        <taxon>Atopobiaceae</taxon>
        <taxon>Fannyhessea</taxon>
    </lineage>
</organism>
<evidence type="ECO:0000256" key="2">
    <source>
        <dbReference type="ARBA" id="ARBA00022516"/>
    </source>
</evidence>
<comment type="pathway">
    <text evidence="10">Lipid metabolism; phospholipid metabolism.</text>
</comment>
<keyword evidence="1 10" id="KW-1003">Cell membrane</keyword>
<gene>
    <name evidence="10 12" type="primary">plsY</name>
    <name evidence="12" type="ORF">HMPREF9248_0789</name>
</gene>
<evidence type="ECO:0000256" key="8">
    <source>
        <dbReference type="ARBA" id="ARBA00023209"/>
    </source>
</evidence>
<feature type="transmembrane region" description="Helical" evidence="10">
    <location>
        <begin position="197"/>
        <end position="219"/>
    </location>
</feature>
<comment type="catalytic activity">
    <reaction evidence="10">
        <text>an acyl phosphate + sn-glycerol 3-phosphate = a 1-acyl-sn-glycero-3-phosphate + phosphate</text>
        <dbReference type="Rhea" id="RHEA:34075"/>
        <dbReference type="ChEBI" id="CHEBI:43474"/>
        <dbReference type="ChEBI" id="CHEBI:57597"/>
        <dbReference type="ChEBI" id="CHEBI:57970"/>
        <dbReference type="ChEBI" id="CHEBI:59918"/>
        <dbReference type="EC" id="2.3.1.275"/>
    </reaction>
</comment>
<dbReference type="PANTHER" id="PTHR30309:SF0">
    <property type="entry name" value="GLYCEROL-3-PHOSPHATE ACYLTRANSFERASE-RELATED"/>
    <property type="match status" value="1"/>
</dbReference>
<reference evidence="12 13" key="1">
    <citation type="submission" date="2010-08" db="EMBL/GenBank/DDBJ databases">
        <authorList>
            <person name="Durkin A.S."/>
            <person name="Madupu R."/>
            <person name="Torralba M."/>
            <person name="Gillis M."/>
            <person name="Methe B."/>
            <person name="Sutton G."/>
            <person name="Nelson K.E."/>
        </authorList>
    </citation>
    <scope>NUCLEOTIDE SEQUENCE [LARGE SCALE GENOMIC DNA]</scope>
    <source>
        <strain evidence="12 13">PB189-T1-4</strain>
    </source>
</reference>
<evidence type="ECO:0000313" key="13">
    <source>
        <dbReference type="Proteomes" id="UP000004431"/>
    </source>
</evidence>
<keyword evidence="12" id="KW-0012">Acyltransferase</keyword>
<keyword evidence="4 10" id="KW-0812">Transmembrane</keyword>
<feature type="compositionally biased region" description="Pro residues" evidence="11">
    <location>
        <begin position="259"/>
        <end position="268"/>
    </location>
</feature>
<dbReference type="InterPro" id="IPR003811">
    <property type="entry name" value="G3P_acylTferase_PlsY"/>
</dbReference>
<proteinExistence type="inferred from homology"/>
<evidence type="ECO:0000256" key="10">
    <source>
        <dbReference type="HAMAP-Rule" id="MF_01043"/>
    </source>
</evidence>
<dbReference type="RefSeq" id="WP_006303482.1">
    <property type="nucleotide sequence ID" value="NZ_AEDQ01000003.1"/>
</dbReference>
<sequence>MQTLFIATAFCMLVSYALCGIPFGVIVGRLFCGEDVRQKGSGNIGMTNVARVAGKKAAALTFLCDVGKAVCAMLIARCVLMPLCMQLSVSGLSADITAELARVPFGSALVSMGCTTSALLFEFLLACNFAACVIGHIFSIYLHFKGGKGIAVGFGACLVLNWPCALCAIGGFFIVVIPTKTVSIGSVVAAISIPIWAYVWGIHGASLVPMCFVALLVLWAHRSNIARLLAGKEQGFCVAQPAAHAASADDVRAQDKPNQPQPNQPHSV</sequence>
<evidence type="ECO:0000256" key="7">
    <source>
        <dbReference type="ARBA" id="ARBA00023136"/>
    </source>
</evidence>
<dbReference type="EC" id="2.3.1.275" evidence="10"/>
<dbReference type="NCBIfam" id="TIGR00023">
    <property type="entry name" value="glycerol-3-phosphate 1-O-acyltransferase PlsY"/>
    <property type="match status" value="1"/>
</dbReference>